<organism evidence="2 3">
    <name type="scientific">Pseudohalioglobus sediminis</name>
    <dbReference type="NCBI Taxonomy" id="2606449"/>
    <lineage>
        <taxon>Bacteria</taxon>
        <taxon>Pseudomonadati</taxon>
        <taxon>Pseudomonadota</taxon>
        <taxon>Gammaproteobacteria</taxon>
        <taxon>Cellvibrionales</taxon>
        <taxon>Halieaceae</taxon>
        <taxon>Pseudohalioglobus</taxon>
    </lineage>
</organism>
<comment type="caution">
    <text evidence="2">The sequence shown here is derived from an EMBL/GenBank/DDBJ whole genome shotgun (WGS) entry which is preliminary data.</text>
</comment>
<evidence type="ECO:0000313" key="2">
    <source>
        <dbReference type="EMBL" id="KAA1190100.1"/>
    </source>
</evidence>
<evidence type="ECO:0000256" key="1">
    <source>
        <dbReference type="SAM" id="SignalP"/>
    </source>
</evidence>
<proteinExistence type="predicted"/>
<dbReference type="Proteomes" id="UP000323708">
    <property type="component" value="Unassembled WGS sequence"/>
</dbReference>
<dbReference type="RefSeq" id="WP_149611999.1">
    <property type="nucleotide sequence ID" value="NZ_VTUX01000006.1"/>
</dbReference>
<name>A0A5B0WSQ6_9GAMM</name>
<gene>
    <name evidence="2" type="ORF">F0M18_13625</name>
</gene>
<sequence length="107" mass="11559">MTSYQKILKALLATVVALGLGTAFAQEKQEGVWRSGENFAPVNVGCMAKWVCMPSEDIMYSGDQTLKTTEPETTMGVCNAAGSADQCKVCMASAPETPCEWWLDDVD</sequence>
<feature type="chain" id="PRO_5023111018" evidence="1">
    <location>
        <begin position="26"/>
        <end position="107"/>
    </location>
</feature>
<accession>A0A5B0WSQ6</accession>
<keyword evidence="1" id="KW-0732">Signal</keyword>
<dbReference type="EMBL" id="VTUX01000006">
    <property type="protein sequence ID" value="KAA1190100.1"/>
    <property type="molecule type" value="Genomic_DNA"/>
</dbReference>
<feature type="signal peptide" evidence="1">
    <location>
        <begin position="1"/>
        <end position="25"/>
    </location>
</feature>
<reference evidence="2 3" key="1">
    <citation type="submission" date="2019-09" db="EMBL/GenBank/DDBJ databases">
        <authorList>
            <person name="Chen X.-Y."/>
        </authorList>
    </citation>
    <scope>NUCLEOTIDE SEQUENCE [LARGE SCALE GENOMIC DNA]</scope>
    <source>
        <strain evidence="2 3">NY5</strain>
    </source>
</reference>
<dbReference type="AlphaFoldDB" id="A0A5B0WSQ6"/>
<keyword evidence="3" id="KW-1185">Reference proteome</keyword>
<protein>
    <submittedName>
        <fullName evidence="2">Uncharacterized protein</fullName>
    </submittedName>
</protein>
<evidence type="ECO:0000313" key="3">
    <source>
        <dbReference type="Proteomes" id="UP000323708"/>
    </source>
</evidence>